<reference evidence="1" key="1">
    <citation type="submission" date="2020-06" db="EMBL/GenBank/DDBJ databases">
        <authorList>
            <consortium name="Plant Systems Biology data submission"/>
        </authorList>
    </citation>
    <scope>NUCLEOTIDE SEQUENCE</scope>
    <source>
        <strain evidence="1">D6</strain>
    </source>
</reference>
<name>A0A9N8ETJ2_9STRA</name>
<comment type="caution">
    <text evidence="1">The sequence shown here is derived from an EMBL/GenBank/DDBJ whole genome shotgun (WGS) entry which is preliminary data.</text>
</comment>
<evidence type="ECO:0000313" key="1">
    <source>
        <dbReference type="EMBL" id="CAB9524804.1"/>
    </source>
</evidence>
<dbReference type="Proteomes" id="UP001153069">
    <property type="component" value="Unassembled WGS sequence"/>
</dbReference>
<gene>
    <name evidence="1" type="ORF">SEMRO_1587_G284241.1</name>
</gene>
<organism evidence="1 2">
    <name type="scientific">Seminavis robusta</name>
    <dbReference type="NCBI Taxonomy" id="568900"/>
    <lineage>
        <taxon>Eukaryota</taxon>
        <taxon>Sar</taxon>
        <taxon>Stramenopiles</taxon>
        <taxon>Ochrophyta</taxon>
        <taxon>Bacillariophyta</taxon>
        <taxon>Bacillariophyceae</taxon>
        <taxon>Bacillariophycidae</taxon>
        <taxon>Naviculales</taxon>
        <taxon>Naviculaceae</taxon>
        <taxon>Seminavis</taxon>
    </lineage>
</organism>
<protein>
    <submittedName>
        <fullName evidence="1">Uncharacterized protein</fullName>
    </submittedName>
</protein>
<keyword evidence="2" id="KW-1185">Reference proteome</keyword>
<evidence type="ECO:0000313" key="2">
    <source>
        <dbReference type="Proteomes" id="UP001153069"/>
    </source>
</evidence>
<proteinExistence type="predicted"/>
<accession>A0A9N8ETJ2</accession>
<dbReference type="EMBL" id="CAICTM010001585">
    <property type="protein sequence ID" value="CAB9524804.1"/>
    <property type="molecule type" value="Genomic_DNA"/>
</dbReference>
<sequence>MEEELLIGSDVEIEDEFGLKEQFVRFGYYRHKDDDVSIESLSELTQHVNTTEDLTFKLLWITFKELSEVSNKRPGKKTKEHIVGHMPSMIKDGSIDIIRSLLDAKETISRRVMQLVKRFVTLLVPS</sequence>
<dbReference type="AlphaFoldDB" id="A0A9N8ETJ2"/>